<dbReference type="RefSeq" id="WP_180046052.1">
    <property type="nucleotide sequence ID" value="NZ_CP048659.1"/>
</dbReference>
<evidence type="ECO:0000313" key="2">
    <source>
        <dbReference type="EMBL" id="QOW45166.1"/>
    </source>
</evidence>
<evidence type="ECO:0000313" key="3">
    <source>
        <dbReference type="Proteomes" id="UP000593966"/>
    </source>
</evidence>
<keyword evidence="1" id="KW-0732">Signal</keyword>
<name>A0A7S7AGZ8_9GAMM</name>
<gene>
    <name evidence="2" type="ORF">G0028_04195</name>
</gene>
<proteinExistence type="predicted"/>
<accession>A0A7S7AGZ8</accession>
<organism evidence="2 3">
    <name type="scientific">Acinetobacter piscicola</name>
    <dbReference type="NCBI Taxonomy" id="2006115"/>
    <lineage>
        <taxon>Bacteria</taxon>
        <taxon>Pseudomonadati</taxon>
        <taxon>Pseudomonadota</taxon>
        <taxon>Gammaproteobacteria</taxon>
        <taxon>Moraxellales</taxon>
        <taxon>Moraxellaceae</taxon>
        <taxon>Acinetobacter</taxon>
    </lineage>
</organism>
<sequence length="85" mass="9763">MKKNKMLFISLLCSTPMVWANPQLEGEYALQGGALYILPHRQFAVIAYATALAGNYEIQANTLQFHWTSENIPNLLFKNFQIYPR</sequence>
<protein>
    <submittedName>
        <fullName evidence="2">Uncharacterized protein</fullName>
    </submittedName>
</protein>
<dbReference type="AlphaFoldDB" id="A0A7S7AGZ8"/>
<keyword evidence="3" id="KW-1185">Reference proteome</keyword>
<reference evidence="2 3" key="1">
    <citation type="submission" date="2020-02" db="EMBL/GenBank/DDBJ databases">
        <title>Tigecycline-resistant Acinetobacter species from pigs and migratory birds.</title>
        <authorList>
            <person name="Chen C."/>
            <person name="Sun J."/>
            <person name="Liao X.-P."/>
            <person name="Liu Y.-H."/>
        </authorList>
    </citation>
    <scope>NUCLEOTIDE SEQUENCE [LARGE SCALE GENOMIC DNA]</scope>
    <source>
        <strain evidence="2 3">YH12207_T</strain>
    </source>
</reference>
<feature type="chain" id="PRO_5032494636" evidence="1">
    <location>
        <begin position="21"/>
        <end position="85"/>
    </location>
</feature>
<evidence type="ECO:0000256" key="1">
    <source>
        <dbReference type="SAM" id="SignalP"/>
    </source>
</evidence>
<feature type="signal peptide" evidence="1">
    <location>
        <begin position="1"/>
        <end position="20"/>
    </location>
</feature>
<dbReference type="EMBL" id="CP048659">
    <property type="protein sequence ID" value="QOW45166.1"/>
    <property type="molecule type" value="Genomic_DNA"/>
</dbReference>
<dbReference type="Proteomes" id="UP000593966">
    <property type="component" value="Chromosome"/>
</dbReference>